<protein>
    <submittedName>
        <fullName evidence="1">SFRICE_028292</fullName>
    </submittedName>
</protein>
<accession>A0A2H1WK28</accession>
<gene>
    <name evidence="1" type="ORF">SFRICE_028292</name>
</gene>
<proteinExistence type="predicted"/>
<sequence length="121" mass="13973">MAELCVNEKPKPVLQLRARHVAPIDTWCNVDPLYHAYYGPWSQQWSCHARGENHPMSSGDYWRGESVRLLLTKNQPVPTPDFLTGAPHTRHRMILPNQKDVNVSSMRCYEELFAFAILKPD</sequence>
<name>A0A2H1WK28_SPOFR</name>
<dbReference type="AlphaFoldDB" id="A0A2H1WK28"/>
<organism evidence="1">
    <name type="scientific">Spodoptera frugiperda</name>
    <name type="common">Fall armyworm</name>
    <dbReference type="NCBI Taxonomy" id="7108"/>
    <lineage>
        <taxon>Eukaryota</taxon>
        <taxon>Metazoa</taxon>
        <taxon>Ecdysozoa</taxon>
        <taxon>Arthropoda</taxon>
        <taxon>Hexapoda</taxon>
        <taxon>Insecta</taxon>
        <taxon>Pterygota</taxon>
        <taxon>Neoptera</taxon>
        <taxon>Endopterygota</taxon>
        <taxon>Lepidoptera</taxon>
        <taxon>Glossata</taxon>
        <taxon>Ditrysia</taxon>
        <taxon>Noctuoidea</taxon>
        <taxon>Noctuidae</taxon>
        <taxon>Amphipyrinae</taxon>
        <taxon>Spodoptera</taxon>
    </lineage>
</organism>
<reference evidence="1" key="1">
    <citation type="submission" date="2016-07" db="EMBL/GenBank/DDBJ databases">
        <authorList>
            <person name="Bretaudeau A."/>
        </authorList>
    </citation>
    <scope>NUCLEOTIDE SEQUENCE</scope>
    <source>
        <strain evidence="1">Rice</strain>
        <tissue evidence="1">Whole body</tissue>
    </source>
</reference>
<evidence type="ECO:0000313" key="1">
    <source>
        <dbReference type="EMBL" id="SOQ53398.1"/>
    </source>
</evidence>
<dbReference type="EMBL" id="ODYU01009162">
    <property type="protein sequence ID" value="SOQ53398.1"/>
    <property type="molecule type" value="Genomic_DNA"/>
</dbReference>